<organism evidence="2 3">
    <name type="scientific">Eumeta variegata</name>
    <name type="common">Bagworm moth</name>
    <name type="synonym">Eumeta japonica</name>
    <dbReference type="NCBI Taxonomy" id="151549"/>
    <lineage>
        <taxon>Eukaryota</taxon>
        <taxon>Metazoa</taxon>
        <taxon>Ecdysozoa</taxon>
        <taxon>Arthropoda</taxon>
        <taxon>Hexapoda</taxon>
        <taxon>Insecta</taxon>
        <taxon>Pterygota</taxon>
        <taxon>Neoptera</taxon>
        <taxon>Endopterygota</taxon>
        <taxon>Lepidoptera</taxon>
        <taxon>Glossata</taxon>
        <taxon>Ditrysia</taxon>
        <taxon>Tineoidea</taxon>
        <taxon>Psychidae</taxon>
        <taxon>Oiketicinae</taxon>
        <taxon>Eumeta</taxon>
    </lineage>
</organism>
<comment type="caution">
    <text evidence="2">The sequence shown here is derived from an EMBL/GenBank/DDBJ whole genome shotgun (WGS) entry which is preliminary data.</text>
</comment>
<feature type="region of interest" description="Disordered" evidence="1">
    <location>
        <begin position="103"/>
        <end position="127"/>
    </location>
</feature>
<evidence type="ECO:0000313" key="2">
    <source>
        <dbReference type="EMBL" id="GBP35911.1"/>
    </source>
</evidence>
<sequence>MLLINPTAPPFPTTPLSKQTRRRRIVKKIKAEMGQRGGKEGYEARNVNHQAERGTGTEIGARAVFENGMRSGSGTRSVAARDHAQELVVNEYKISLKADSNVPSARPFHARSARPRRTLKTVESSKRRRAVTPALAVDALEITQLSDSFRRRRSDDGDAFLARDEGFGYFVP</sequence>
<feature type="compositionally biased region" description="Basic residues" evidence="1">
    <location>
        <begin position="108"/>
        <end position="119"/>
    </location>
</feature>
<evidence type="ECO:0000256" key="1">
    <source>
        <dbReference type="SAM" id="MobiDB-lite"/>
    </source>
</evidence>
<dbReference type="EMBL" id="BGZK01000311">
    <property type="protein sequence ID" value="GBP35911.1"/>
    <property type="molecule type" value="Genomic_DNA"/>
</dbReference>
<dbReference type="Proteomes" id="UP000299102">
    <property type="component" value="Unassembled WGS sequence"/>
</dbReference>
<accession>A0A4C1VAQ2</accession>
<gene>
    <name evidence="2" type="ORF">EVAR_23160_1</name>
</gene>
<protein>
    <submittedName>
        <fullName evidence="2">Uncharacterized protein</fullName>
    </submittedName>
</protein>
<evidence type="ECO:0000313" key="3">
    <source>
        <dbReference type="Proteomes" id="UP000299102"/>
    </source>
</evidence>
<dbReference type="AlphaFoldDB" id="A0A4C1VAQ2"/>
<reference evidence="2 3" key="1">
    <citation type="journal article" date="2019" name="Commun. Biol.">
        <title>The bagworm genome reveals a unique fibroin gene that provides high tensile strength.</title>
        <authorList>
            <person name="Kono N."/>
            <person name="Nakamura H."/>
            <person name="Ohtoshi R."/>
            <person name="Tomita M."/>
            <person name="Numata K."/>
            <person name="Arakawa K."/>
        </authorList>
    </citation>
    <scope>NUCLEOTIDE SEQUENCE [LARGE SCALE GENOMIC DNA]</scope>
</reference>
<name>A0A4C1VAQ2_EUMVA</name>
<keyword evidence="3" id="KW-1185">Reference proteome</keyword>
<proteinExistence type="predicted"/>